<feature type="domain" description="GHMP kinase C-terminal" evidence="11">
    <location>
        <begin position="203"/>
        <end position="276"/>
    </location>
</feature>
<dbReference type="UniPathway" id="UPA00056">
    <property type="reaction ID" value="UER00094"/>
</dbReference>
<dbReference type="PANTHER" id="PTHR43527:SF2">
    <property type="entry name" value="4-DIPHOSPHOCYTIDYL-2-C-METHYL-D-ERYTHRITOL KINASE, CHLOROPLASTIC"/>
    <property type="match status" value="1"/>
</dbReference>
<evidence type="ECO:0000259" key="10">
    <source>
        <dbReference type="Pfam" id="PF00288"/>
    </source>
</evidence>
<dbReference type="HAMAP" id="MF_00061">
    <property type="entry name" value="IspE"/>
    <property type="match status" value="1"/>
</dbReference>
<dbReference type="Proteomes" id="UP000432715">
    <property type="component" value="Unassembled WGS sequence"/>
</dbReference>
<dbReference type="EMBL" id="WBZC01000001">
    <property type="protein sequence ID" value="KAB3540963.1"/>
    <property type="molecule type" value="Genomic_DNA"/>
</dbReference>
<keyword evidence="6 9" id="KW-0418">Kinase</keyword>
<dbReference type="NCBIfam" id="TIGR00154">
    <property type="entry name" value="ispE"/>
    <property type="match status" value="1"/>
</dbReference>
<dbReference type="InterPro" id="IPR036554">
    <property type="entry name" value="GHMP_kinase_C_sf"/>
</dbReference>
<dbReference type="Gene3D" id="3.30.230.10">
    <property type="match status" value="1"/>
</dbReference>
<evidence type="ECO:0000256" key="7">
    <source>
        <dbReference type="ARBA" id="ARBA00022840"/>
    </source>
</evidence>
<evidence type="ECO:0000256" key="9">
    <source>
        <dbReference type="HAMAP-Rule" id="MF_00061"/>
    </source>
</evidence>
<evidence type="ECO:0000256" key="5">
    <source>
        <dbReference type="ARBA" id="ARBA00022741"/>
    </source>
</evidence>
<keyword evidence="5 9" id="KW-0547">Nucleotide-binding</keyword>
<dbReference type="FunFam" id="3.30.230.10:FF:000029">
    <property type="entry name" value="4-diphosphocytidyl-2-C-methyl-D-erythritol kinase"/>
    <property type="match status" value="1"/>
</dbReference>
<feature type="binding site" evidence="9">
    <location>
        <begin position="95"/>
        <end position="105"/>
    </location>
    <ligand>
        <name>ATP</name>
        <dbReference type="ChEBI" id="CHEBI:30616"/>
    </ligand>
</feature>
<dbReference type="GO" id="GO:0005524">
    <property type="term" value="F:ATP binding"/>
    <property type="evidence" value="ECO:0007669"/>
    <property type="project" value="UniProtKB-UniRule"/>
</dbReference>
<dbReference type="InterPro" id="IPR014721">
    <property type="entry name" value="Ribsml_uS5_D2-typ_fold_subgr"/>
</dbReference>
<comment type="caution">
    <text evidence="12">The sequence shown here is derived from an EMBL/GenBank/DDBJ whole genome shotgun (WGS) entry which is preliminary data.</text>
</comment>
<keyword evidence="7 9" id="KW-0067">ATP-binding</keyword>
<dbReference type="InterPro" id="IPR006204">
    <property type="entry name" value="GHMP_kinase_N_dom"/>
</dbReference>
<dbReference type="Gene3D" id="3.30.70.890">
    <property type="entry name" value="GHMP kinase, C-terminal domain"/>
    <property type="match status" value="1"/>
</dbReference>
<dbReference type="PIRSF" id="PIRSF010376">
    <property type="entry name" value="IspE"/>
    <property type="match status" value="1"/>
</dbReference>
<evidence type="ECO:0000313" key="13">
    <source>
        <dbReference type="Proteomes" id="UP000432715"/>
    </source>
</evidence>
<keyword evidence="13" id="KW-1185">Reference proteome</keyword>
<dbReference type="GO" id="GO:0050515">
    <property type="term" value="F:4-(cytidine 5'-diphospho)-2-C-methyl-D-erythritol kinase activity"/>
    <property type="evidence" value="ECO:0007669"/>
    <property type="project" value="UniProtKB-UniRule"/>
</dbReference>
<evidence type="ECO:0000259" key="11">
    <source>
        <dbReference type="Pfam" id="PF08544"/>
    </source>
</evidence>
<gene>
    <name evidence="9" type="primary">ispE</name>
    <name evidence="12" type="ORF">F8154_00125</name>
</gene>
<dbReference type="Pfam" id="PF00288">
    <property type="entry name" value="GHMP_kinases_N"/>
    <property type="match status" value="1"/>
</dbReference>
<evidence type="ECO:0000313" key="12">
    <source>
        <dbReference type="EMBL" id="KAB3540963.1"/>
    </source>
</evidence>
<evidence type="ECO:0000256" key="6">
    <source>
        <dbReference type="ARBA" id="ARBA00022777"/>
    </source>
</evidence>
<evidence type="ECO:0000256" key="8">
    <source>
        <dbReference type="ARBA" id="ARBA00032554"/>
    </source>
</evidence>
<dbReference type="PRINTS" id="PR00958">
    <property type="entry name" value="HOMSERKINASE"/>
</dbReference>
<comment type="similarity">
    <text evidence="1 9">Belongs to the GHMP kinase family. IspE subfamily.</text>
</comment>
<protein>
    <recommendedName>
        <fullName evidence="3 9">4-diphosphocytidyl-2-C-methyl-D-erythritol kinase</fullName>
        <shortName evidence="9">CMK</shortName>
        <ecNumber evidence="2 9">2.7.1.148</ecNumber>
    </recommendedName>
    <alternativeName>
        <fullName evidence="8 9">4-(cytidine-5'-diphospho)-2-C-methyl-D-erythritol kinase</fullName>
    </alternativeName>
</protein>
<feature type="domain" description="GHMP kinase N-terminal" evidence="10">
    <location>
        <begin position="67"/>
        <end position="145"/>
    </location>
</feature>
<comment type="pathway">
    <text evidence="9">Isoprenoid biosynthesis; isopentenyl diphosphate biosynthesis via DXP pathway; isopentenyl diphosphate from 1-deoxy-D-xylulose 5-phosphate: step 3/6.</text>
</comment>
<proteinExistence type="inferred from homology"/>
<feature type="active site" evidence="9">
    <location>
        <position position="137"/>
    </location>
</feature>
<dbReference type="EC" id="2.7.1.148" evidence="2 9"/>
<evidence type="ECO:0000256" key="4">
    <source>
        <dbReference type="ARBA" id="ARBA00022679"/>
    </source>
</evidence>
<dbReference type="GO" id="GO:0016114">
    <property type="term" value="P:terpenoid biosynthetic process"/>
    <property type="evidence" value="ECO:0007669"/>
    <property type="project" value="UniProtKB-UniRule"/>
</dbReference>
<dbReference type="AlphaFoldDB" id="A0A6I0FS97"/>
<dbReference type="OrthoDB" id="9809438at2"/>
<comment type="function">
    <text evidence="9">Catalyzes the phosphorylation of the position 2 hydroxy group of 4-diphosphocytidyl-2C-methyl-D-erythritol.</text>
</comment>
<keyword evidence="9" id="KW-0414">Isoprene biosynthesis</keyword>
<sequence>MKRIQLKARAKINLSLDVLRRRPDGYHEVEMIMHQIDLFDRVQINEREDNKIVINTNCGYIPKDSDNIAYKAASLIGNTFNINKGLDIHIEKKIPVAAGLAGGSSNAAAVIIGLNRLWNLKLTVKEQMELGVKIGADVPFCIAGGAALAEGIGERLTPIKGLKNLWLVISKPSISVSTADVYKSLSLPNIQDKRPDTQMLLRAVECGDINLLASNMKNVLETVTEEKYPVITKIKRKMMEYNALGSIMTGSGPTVFGIFKNYHRAKSAYEHLSLLYKQTYIVQSFHRRNDDE</sequence>
<dbReference type="Pfam" id="PF08544">
    <property type="entry name" value="GHMP_kinases_C"/>
    <property type="match status" value="1"/>
</dbReference>
<dbReference type="NCBIfam" id="NF011202">
    <property type="entry name" value="PRK14608.1"/>
    <property type="match status" value="1"/>
</dbReference>
<dbReference type="SUPFAM" id="SSF55060">
    <property type="entry name" value="GHMP Kinase, C-terminal domain"/>
    <property type="match status" value="1"/>
</dbReference>
<dbReference type="RefSeq" id="WP_151859551.1">
    <property type="nucleotide sequence ID" value="NZ_WBZC01000001.1"/>
</dbReference>
<keyword evidence="4 9" id="KW-0808">Transferase</keyword>
<reference evidence="12 13" key="1">
    <citation type="submission" date="2019-10" db="EMBL/GenBank/DDBJ databases">
        <title>Alkaliphilus serpentinus sp. nov. and Alkaliphilus pronyensis sp. nov., two novel anaerobic alkaliphilic species isolated from the serpentinized-hosted hydrothermal field of the Prony Bay (New Caledonia).</title>
        <authorList>
            <person name="Postec A."/>
        </authorList>
    </citation>
    <scope>NUCLEOTIDE SEQUENCE [LARGE SCALE GENOMIC DNA]</scope>
    <source>
        <strain evidence="12 13">LacV</strain>
    </source>
</reference>
<feature type="active site" evidence="9">
    <location>
        <position position="11"/>
    </location>
</feature>
<evidence type="ECO:0000256" key="1">
    <source>
        <dbReference type="ARBA" id="ARBA00009684"/>
    </source>
</evidence>
<dbReference type="InterPro" id="IPR004424">
    <property type="entry name" value="IspE"/>
</dbReference>
<accession>A0A6I0FS97</accession>
<dbReference type="GO" id="GO:0019288">
    <property type="term" value="P:isopentenyl diphosphate biosynthetic process, methylerythritol 4-phosphate pathway"/>
    <property type="evidence" value="ECO:0007669"/>
    <property type="project" value="UniProtKB-UniRule"/>
</dbReference>
<evidence type="ECO:0000256" key="2">
    <source>
        <dbReference type="ARBA" id="ARBA00012052"/>
    </source>
</evidence>
<comment type="catalytic activity">
    <reaction evidence="9">
        <text>4-CDP-2-C-methyl-D-erythritol + ATP = 4-CDP-2-C-methyl-D-erythritol 2-phosphate + ADP + H(+)</text>
        <dbReference type="Rhea" id="RHEA:18437"/>
        <dbReference type="ChEBI" id="CHEBI:15378"/>
        <dbReference type="ChEBI" id="CHEBI:30616"/>
        <dbReference type="ChEBI" id="CHEBI:57823"/>
        <dbReference type="ChEBI" id="CHEBI:57919"/>
        <dbReference type="ChEBI" id="CHEBI:456216"/>
        <dbReference type="EC" id="2.7.1.148"/>
    </reaction>
</comment>
<dbReference type="PANTHER" id="PTHR43527">
    <property type="entry name" value="4-DIPHOSPHOCYTIDYL-2-C-METHYL-D-ERYTHRITOL KINASE, CHLOROPLASTIC"/>
    <property type="match status" value="1"/>
</dbReference>
<dbReference type="InterPro" id="IPR013750">
    <property type="entry name" value="GHMP_kinase_C_dom"/>
</dbReference>
<evidence type="ECO:0000256" key="3">
    <source>
        <dbReference type="ARBA" id="ARBA00017473"/>
    </source>
</evidence>
<dbReference type="InterPro" id="IPR020568">
    <property type="entry name" value="Ribosomal_Su5_D2-typ_SF"/>
</dbReference>
<organism evidence="12 13">
    <name type="scientific">Alkaliphilus pronyensis</name>
    <dbReference type="NCBI Taxonomy" id="1482732"/>
    <lineage>
        <taxon>Bacteria</taxon>
        <taxon>Bacillati</taxon>
        <taxon>Bacillota</taxon>
        <taxon>Clostridia</taxon>
        <taxon>Peptostreptococcales</taxon>
        <taxon>Natronincolaceae</taxon>
        <taxon>Alkaliphilus</taxon>
    </lineage>
</organism>
<name>A0A6I0FS97_9FIRM</name>
<dbReference type="SUPFAM" id="SSF54211">
    <property type="entry name" value="Ribosomal protein S5 domain 2-like"/>
    <property type="match status" value="1"/>
</dbReference>